<reference evidence="6 7" key="1">
    <citation type="submission" date="2008-07" db="EMBL/GenBank/DDBJ databases">
        <authorList>
            <person name="El-Sayed N."/>
            <person name="Caler E."/>
            <person name="Inman J."/>
            <person name="Amedeo P."/>
            <person name="Hass B."/>
            <person name="Wortman J."/>
        </authorList>
    </citation>
    <scope>NUCLEOTIDE SEQUENCE [LARGE SCALE GENOMIC DNA]</scope>
    <source>
        <strain evidence="7">ATCC 50983 / TXsc</strain>
    </source>
</reference>
<evidence type="ECO:0000256" key="3">
    <source>
        <dbReference type="ARBA" id="ARBA00022694"/>
    </source>
</evidence>
<dbReference type="GO" id="GO:0016829">
    <property type="term" value="F:lyase activity"/>
    <property type="evidence" value="ECO:0007669"/>
    <property type="project" value="UniProtKB-KW"/>
</dbReference>
<feature type="domain" description="tRNA wybutosine-synthesis" evidence="5">
    <location>
        <begin position="55"/>
        <end position="117"/>
    </location>
</feature>
<dbReference type="Gene3D" id="3.20.20.70">
    <property type="entry name" value="Aldolase class I"/>
    <property type="match status" value="1"/>
</dbReference>
<keyword evidence="2" id="KW-0479">Metal-binding</keyword>
<gene>
    <name evidence="6" type="ORF">Pmar_PMAR028894</name>
</gene>
<dbReference type="OrthoDB" id="271553at2759"/>
<evidence type="ECO:0000259" key="5">
    <source>
        <dbReference type="Pfam" id="PF08608"/>
    </source>
</evidence>
<dbReference type="InParanoid" id="C5KR55"/>
<sequence length="201" mass="22901">VDRPLFKDYWERLLASLEAAAEKGDSQRKVARLTLLKDVNDEDIFGYAKLIDLMKADFIEVKGATYAGWDRDATGLTMANCPYFDDIINFAQKIECELGGEYALLAVHEHSCSALLVRRGLQEAVWIDFDKFNEFVVDHYDKEESSLLMRVPFSEYSRALPDWAQSTSASLGMDPHHTRVTELTVEQLEARENAKAALQRF</sequence>
<keyword evidence="3" id="KW-0819">tRNA processing</keyword>
<dbReference type="RefSeq" id="XP_002781243.1">
    <property type="nucleotide sequence ID" value="XM_002781197.1"/>
</dbReference>
<name>C5KR55_PERM5</name>
<dbReference type="PANTHER" id="PTHR13930">
    <property type="entry name" value="S-ADENOSYL-L-METHIONINE-DEPENDENT TRNA 4-DEMETHYLWYOSINE SYNTHASE"/>
    <property type="match status" value="1"/>
</dbReference>
<keyword evidence="7" id="KW-1185">Reference proteome</keyword>
<dbReference type="InterPro" id="IPR013917">
    <property type="entry name" value="tRNA_wybutosine-synth"/>
</dbReference>
<dbReference type="PANTHER" id="PTHR13930:SF0">
    <property type="entry name" value="S-ADENOSYL-L-METHIONINE-DEPENDENT TRNA 4-DEMETHYLWYOSINE SYNTHASE TYW1-RELATED"/>
    <property type="match status" value="1"/>
</dbReference>
<evidence type="ECO:0000256" key="2">
    <source>
        <dbReference type="ARBA" id="ARBA00022485"/>
    </source>
</evidence>
<dbReference type="GeneID" id="9056323"/>
<dbReference type="GO" id="GO:0031591">
    <property type="term" value="P:wybutosine biosynthetic process"/>
    <property type="evidence" value="ECO:0007669"/>
    <property type="project" value="TreeGrafter"/>
</dbReference>
<organism evidence="7">
    <name type="scientific">Perkinsus marinus (strain ATCC 50983 / TXsc)</name>
    <dbReference type="NCBI Taxonomy" id="423536"/>
    <lineage>
        <taxon>Eukaryota</taxon>
        <taxon>Sar</taxon>
        <taxon>Alveolata</taxon>
        <taxon>Perkinsozoa</taxon>
        <taxon>Perkinsea</taxon>
        <taxon>Perkinsida</taxon>
        <taxon>Perkinsidae</taxon>
        <taxon>Perkinsus</taxon>
    </lineage>
</organism>
<dbReference type="GO" id="GO:0051539">
    <property type="term" value="F:4 iron, 4 sulfur cluster binding"/>
    <property type="evidence" value="ECO:0007669"/>
    <property type="project" value="UniProtKB-KW"/>
</dbReference>
<accession>C5KR55</accession>
<keyword evidence="4" id="KW-0456">Lyase</keyword>
<keyword evidence="2" id="KW-0408">Iron</keyword>
<dbReference type="Proteomes" id="UP000007800">
    <property type="component" value="Unassembled WGS sequence"/>
</dbReference>
<keyword evidence="2" id="KW-0411">Iron-sulfur</keyword>
<dbReference type="InterPro" id="IPR013785">
    <property type="entry name" value="Aldolase_TIM"/>
</dbReference>
<keyword evidence="2" id="KW-0004">4Fe-4S</keyword>
<evidence type="ECO:0000256" key="4">
    <source>
        <dbReference type="ARBA" id="ARBA00023239"/>
    </source>
</evidence>
<feature type="non-terminal residue" evidence="6">
    <location>
        <position position="1"/>
    </location>
</feature>
<evidence type="ECO:0000256" key="1">
    <source>
        <dbReference type="ARBA" id="ARBA00001966"/>
    </source>
</evidence>
<evidence type="ECO:0000313" key="7">
    <source>
        <dbReference type="Proteomes" id="UP000007800"/>
    </source>
</evidence>
<dbReference type="OMA" id="MDPHHTR"/>
<comment type="cofactor">
    <cofactor evidence="1">
        <name>[4Fe-4S] cluster</name>
        <dbReference type="ChEBI" id="CHEBI:49883"/>
    </cofactor>
</comment>
<protein>
    <recommendedName>
        <fullName evidence="5">tRNA wybutosine-synthesis domain-containing protein</fullName>
    </recommendedName>
</protein>
<proteinExistence type="predicted"/>
<dbReference type="InterPro" id="IPR034556">
    <property type="entry name" value="tRNA_wybutosine-synthase"/>
</dbReference>
<dbReference type="EMBL" id="GG675732">
    <property type="protein sequence ID" value="EER13038.1"/>
    <property type="molecule type" value="Genomic_DNA"/>
</dbReference>
<evidence type="ECO:0000313" key="6">
    <source>
        <dbReference type="EMBL" id="EER13038.1"/>
    </source>
</evidence>
<dbReference type="AlphaFoldDB" id="C5KR55"/>
<dbReference type="Pfam" id="PF08608">
    <property type="entry name" value="Wyosine_form"/>
    <property type="match status" value="1"/>
</dbReference>